<dbReference type="RefSeq" id="WP_007405705.1">
    <property type="nucleotide sequence ID" value="NZ_BBJS01000002.1"/>
</dbReference>
<evidence type="ECO:0000256" key="1">
    <source>
        <dbReference type="SAM" id="MobiDB-lite"/>
    </source>
</evidence>
<dbReference type="GeneID" id="78526817"/>
<comment type="caution">
    <text evidence="3">The sequence shown here is derived from an EMBL/GenBank/DDBJ whole genome shotgun (WGS) entry which is preliminary data.</text>
</comment>
<dbReference type="Proteomes" id="UP000032025">
    <property type="component" value="Unassembled WGS sequence"/>
</dbReference>
<dbReference type="InterPro" id="IPR036365">
    <property type="entry name" value="PGBD-like_sf"/>
</dbReference>
<feature type="domain" description="Peptidoglycan binding-like" evidence="2">
    <location>
        <begin position="13"/>
        <end position="62"/>
    </location>
</feature>
<feature type="region of interest" description="Disordered" evidence="1">
    <location>
        <begin position="95"/>
        <end position="117"/>
    </location>
</feature>
<dbReference type="Pfam" id="PF01471">
    <property type="entry name" value="PG_binding_1"/>
    <property type="match status" value="1"/>
</dbReference>
<protein>
    <submittedName>
        <fullName evidence="3">DNA, contig: SP602</fullName>
    </submittedName>
</protein>
<dbReference type="InterPro" id="IPR036366">
    <property type="entry name" value="PGBDSf"/>
</dbReference>
<dbReference type="Gene3D" id="1.10.101.10">
    <property type="entry name" value="PGBD-like superfamily/PGBD"/>
    <property type="match status" value="1"/>
</dbReference>
<dbReference type="InterPro" id="IPR002477">
    <property type="entry name" value="Peptidoglycan-bd-like"/>
</dbReference>
<proteinExistence type="predicted"/>
<dbReference type="InterPro" id="IPR009045">
    <property type="entry name" value="Zn_M74/Hedgehog-like"/>
</dbReference>
<dbReference type="AlphaFoldDB" id="A0A0C9NB73"/>
<evidence type="ECO:0000313" key="4">
    <source>
        <dbReference type="Proteomes" id="UP000032025"/>
    </source>
</evidence>
<dbReference type="SUPFAM" id="SSF55166">
    <property type="entry name" value="Hedgehog/DD-peptidase"/>
    <property type="match status" value="1"/>
</dbReference>
<evidence type="ECO:0000313" key="3">
    <source>
        <dbReference type="EMBL" id="GAN12008.1"/>
    </source>
</evidence>
<keyword evidence="4" id="KW-1185">Reference proteome</keyword>
<dbReference type="SUPFAM" id="SSF47090">
    <property type="entry name" value="PGBD-like"/>
    <property type="match status" value="1"/>
</dbReference>
<organism evidence="3 4">
    <name type="scientific">Sphingomonas paucimobilis NBRC 13935</name>
    <dbReference type="NCBI Taxonomy" id="1219050"/>
    <lineage>
        <taxon>Bacteria</taxon>
        <taxon>Pseudomonadati</taxon>
        <taxon>Pseudomonadota</taxon>
        <taxon>Alphaproteobacteria</taxon>
        <taxon>Sphingomonadales</taxon>
        <taxon>Sphingomonadaceae</taxon>
        <taxon>Sphingomonas</taxon>
    </lineage>
</organism>
<reference evidence="3 4" key="1">
    <citation type="submission" date="2014-08" db="EMBL/GenBank/DDBJ databases">
        <title>Whole genome shotgun sequence of Sphingomonas paucimobilis NBRC 13935.</title>
        <authorList>
            <person name="Hosoyama A."/>
            <person name="Hashimoto M."/>
            <person name="Hosoyama Y."/>
            <person name="Noguchi M."/>
            <person name="Uohara A."/>
            <person name="Ohji S."/>
            <person name="Katano-Makiyama Y."/>
            <person name="Ichikawa N."/>
            <person name="Kimura A."/>
            <person name="Yamazoe A."/>
            <person name="Fujita N."/>
        </authorList>
    </citation>
    <scope>NUCLEOTIDE SEQUENCE [LARGE SCALE GENOMIC DNA]</scope>
    <source>
        <strain evidence="3 4">NBRC 13935</strain>
    </source>
</reference>
<dbReference type="Gene3D" id="3.30.1380.10">
    <property type="match status" value="1"/>
</dbReference>
<evidence type="ECO:0000259" key="2">
    <source>
        <dbReference type="Pfam" id="PF01471"/>
    </source>
</evidence>
<gene>
    <name evidence="3" type="ORF">SP6_02_00040</name>
</gene>
<sequence length="195" mass="21454">MITGSVGRYGLNRHDDVGLVQSLLKRAGMDPGPIDHIADRRIIAAIVGFQQRFLTRPDGRVDVGGITLARLQSGAVRAAPRHMVQPDRVAAFTVAPRSGSGSGGEPKNWTGDSSKWPQDKKLASLEPGFRRKIEAVLQTLRAQGFRPDIVFGWRSVAVQQQLTRRGVTKVRFSFHNAQTPQGRPNAWAVDIVDER</sequence>
<name>A0A0C9NB73_SPHPI</name>
<accession>A0A0C9NB73</accession>
<dbReference type="EMBL" id="BBJS01000002">
    <property type="protein sequence ID" value="GAN12008.1"/>
    <property type="molecule type" value="Genomic_DNA"/>
</dbReference>